<gene>
    <name evidence="3" type="ORF">PCS_01520</name>
</gene>
<dbReference type="GO" id="GO:0003984">
    <property type="term" value="F:acetolactate synthase activity"/>
    <property type="evidence" value="ECO:0007669"/>
    <property type="project" value="UniProtKB-EC"/>
</dbReference>
<reference evidence="3 4" key="1">
    <citation type="journal article" date="2013" name="Genome Announc.">
        <title>Draft Genome Sequence for Desulfovibrio africanus Strain PCS.</title>
        <authorList>
            <person name="Brown S.D."/>
            <person name="Utturkar S.M."/>
            <person name="Arkin A.P."/>
            <person name="Deutschbauer A.M."/>
            <person name="Elias D.A."/>
            <person name="Hazen T.C."/>
            <person name="Chakraborty R."/>
        </authorList>
    </citation>
    <scope>NUCLEOTIDE SEQUENCE [LARGE SCALE GENOMIC DNA]</scope>
    <source>
        <strain evidence="3 4">PCS</strain>
    </source>
</reference>
<organism evidence="3 4">
    <name type="scientific">Desulfocurvibacter africanus PCS</name>
    <dbReference type="NCBI Taxonomy" id="1262666"/>
    <lineage>
        <taxon>Bacteria</taxon>
        <taxon>Pseudomonadati</taxon>
        <taxon>Thermodesulfobacteriota</taxon>
        <taxon>Desulfovibrionia</taxon>
        <taxon>Desulfovibrionales</taxon>
        <taxon>Desulfovibrionaceae</taxon>
        <taxon>Desulfocurvibacter</taxon>
    </lineage>
</organism>
<dbReference type="Proteomes" id="UP000011922">
    <property type="component" value="Unassembled WGS sequence"/>
</dbReference>
<dbReference type="AlphaFoldDB" id="M5PT98"/>
<dbReference type="Gene3D" id="3.30.70.260">
    <property type="match status" value="1"/>
</dbReference>
<dbReference type="Pfam" id="PF22629">
    <property type="entry name" value="ACT_AHAS_ss"/>
    <property type="match status" value="1"/>
</dbReference>
<dbReference type="SUPFAM" id="SSF55021">
    <property type="entry name" value="ACT-like"/>
    <property type="match status" value="1"/>
</dbReference>
<keyword evidence="3" id="KW-0808">Transferase</keyword>
<accession>M5PT98</accession>
<dbReference type="InterPro" id="IPR002912">
    <property type="entry name" value="ACT_dom"/>
</dbReference>
<evidence type="ECO:0000259" key="2">
    <source>
        <dbReference type="PROSITE" id="PS51671"/>
    </source>
</evidence>
<feature type="region of interest" description="Disordered" evidence="1">
    <location>
        <begin position="1"/>
        <end position="57"/>
    </location>
</feature>
<evidence type="ECO:0000256" key="1">
    <source>
        <dbReference type="SAM" id="MobiDB-lite"/>
    </source>
</evidence>
<protein>
    <submittedName>
        <fullName evidence="3">Acetolactate synthase, small subunit</fullName>
        <ecNumber evidence="3">2.2.1.6</ecNumber>
    </submittedName>
</protein>
<comment type="caution">
    <text evidence="3">The sequence shown here is derived from an EMBL/GenBank/DDBJ whole genome shotgun (WGS) entry which is preliminary data.</text>
</comment>
<dbReference type="InterPro" id="IPR045865">
    <property type="entry name" value="ACT-like_dom_sf"/>
</dbReference>
<dbReference type="EC" id="2.2.1.6" evidence="3"/>
<dbReference type="EMBL" id="AOSV01000016">
    <property type="protein sequence ID" value="EMG37582.1"/>
    <property type="molecule type" value="Genomic_DNA"/>
</dbReference>
<dbReference type="PROSITE" id="PS51671">
    <property type="entry name" value="ACT"/>
    <property type="match status" value="1"/>
</dbReference>
<evidence type="ECO:0000313" key="3">
    <source>
        <dbReference type="EMBL" id="EMG37582.1"/>
    </source>
</evidence>
<sequence>MSAPAHDAPGTPDTHDAKDAGDSMTVDSYRAKSRQSGLEREGAEPGGQAGAEGNFLTQPELIGQSRAVLELSVAGHSGSLPQVCGLLARRAFQVEAMLCLPAAEGRQSIWLLVPEDGRLGQLVRQIGKLGDVLGVDRRDGLGPFETLMAS</sequence>
<dbReference type="PATRIC" id="fig|1262666.3.peg.1544"/>
<proteinExistence type="predicted"/>
<evidence type="ECO:0000313" key="4">
    <source>
        <dbReference type="Proteomes" id="UP000011922"/>
    </source>
</evidence>
<dbReference type="InterPro" id="IPR054480">
    <property type="entry name" value="AHAS_small-like_ACT"/>
</dbReference>
<feature type="domain" description="ACT" evidence="2">
    <location>
        <begin position="68"/>
        <end position="140"/>
    </location>
</feature>
<name>M5PT98_DESAF</name>